<dbReference type="CDD" id="cd12952">
    <property type="entry name" value="MMP_ACEL2062"/>
    <property type="match status" value="1"/>
</dbReference>
<dbReference type="STRING" id="1802281.A3A44_00800"/>
<evidence type="ECO:0000313" key="1">
    <source>
        <dbReference type="EMBL" id="OHA08460.1"/>
    </source>
</evidence>
<accession>A0A1G2LA64</accession>
<evidence type="ECO:0000313" key="2">
    <source>
        <dbReference type="Proteomes" id="UP000178977"/>
    </source>
</evidence>
<dbReference type="Pfam" id="PF06262">
    <property type="entry name" value="Zincin_1"/>
    <property type="match status" value="1"/>
</dbReference>
<organism evidence="1 2">
    <name type="scientific">Candidatus Sungbacteria bacterium RIFCSPLOWO2_01_FULL_60_25</name>
    <dbReference type="NCBI Taxonomy" id="1802281"/>
    <lineage>
        <taxon>Bacteria</taxon>
        <taxon>Candidatus Sungiibacteriota</taxon>
    </lineage>
</organism>
<evidence type="ECO:0008006" key="3">
    <source>
        <dbReference type="Google" id="ProtNLM"/>
    </source>
</evidence>
<dbReference type="EMBL" id="MHQT01000040">
    <property type="protein sequence ID" value="OHA08460.1"/>
    <property type="molecule type" value="Genomic_DNA"/>
</dbReference>
<dbReference type="SUPFAM" id="SSF55486">
    <property type="entry name" value="Metalloproteases ('zincins'), catalytic domain"/>
    <property type="match status" value="1"/>
</dbReference>
<proteinExistence type="predicted"/>
<dbReference type="AlphaFoldDB" id="A0A1G2LA64"/>
<dbReference type="Proteomes" id="UP000178977">
    <property type="component" value="Unassembled WGS sequence"/>
</dbReference>
<dbReference type="InterPro" id="IPR038555">
    <property type="entry name" value="Zincin_1_sf"/>
</dbReference>
<dbReference type="Gene3D" id="3.30.2010.20">
    <property type="match status" value="1"/>
</dbReference>
<protein>
    <recommendedName>
        <fullName evidence="3">Metallopeptidase family protein</fullName>
    </recommendedName>
</protein>
<dbReference type="InterPro" id="IPR010428">
    <property type="entry name" value="Zincin_1"/>
</dbReference>
<sequence length="128" mass="15026">MTRHEFETLVVDGLNAIPEKFLRRLDNVAVVVEDEPTPAQRRKMRLRSDMTLFGLYEGVPQVARGSNYYWVLPDKITIFMLPILAAARDAEEAKAMVRDTVWHEIAHHFGMDEHRVRAAERRRIRRTR</sequence>
<name>A0A1G2LA64_9BACT</name>
<gene>
    <name evidence="1" type="ORF">A3A44_00800</name>
</gene>
<reference evidence="1 2" key="1">
    <citation type="journal article" date="2016" name="Nat. Commun.">
        <title>Thousands of microbial genomes shed light on interconnected biogeochemical processes in an aquifer system.</title>
        <authorList>
            <person name="Anantharaman K."/>
            <person name="Brown C.T."/>
            <person name="Hug L.A."/>
            <person name="Sharon I."/>
            <person name="Castelle C.J."/>
            <person name="Probst A.J."/>
            <person name="Thomas B.C."/>
            <person name="Singh A."/>
            <person name="Wilkins M.J."/>
            <person name="Karaoz U."/>
            <person name="Brodie E.L."/>
            <person name="Williams K.H."/>
            <person name="Hubbard S.S."/>
            <person name="Banfield J.F."/>
        </authorList>
    </citation>
    <scope>NUCLEOTIDE SEQUENCE [LARGE SCALE GENOMIC DNA]</scope>
</reference>
<comment type="caution">
    <text evidence="1">The sequence shown here is derived from an EMBL/GenBank/DDBJ whole genome shotgun (WGS) entry which is preliminary data.</text>
</comment>